<feature type="repeat" description="TPR" evidence="16">
    <location>
        <begin position="647"/>
        <end position="680"/>
    </location>
</feature>
<dbReference type="Gene3D" id="1.25.40.10">
    <property type="entry name" value="Tetratricopeptide repeat domain"/>
    <property type="match status" value="3"/>
</dbReference>
<dbReference type="InterPro" id="IPR052346">
    <property type="entry name" value="O-mannosyl-transferase_TMTC"/>
</dbReference>
<evidence type="ECO:0000256" key="8">
    <source>
        <dbReference type="ARBA" id="ARBA00022692"/>
    </source>
</evidence>
<evidence type="ECO:0000313" key="19">
    <source>
        <dbReference type="EMBL" id="KZS14859.1"/>
    </source>
</evidence>
<dbReference type="SMART" id="SM00028">
    <property type="entry name" value="TPR"/>
    <property type="match status" value="7"/>
</dbReference>
<dbReference type="EC" id="2.4.1.109" evidence="6"/>
<comment type="subcellular location">
    <subcellularLocation>
        <location evidence="3">Endoplasmic reticulum</location>
    </subcellularLocation>
    <subcellularLocation>
        <location evidence="2">Membrane</location>
        <topology evidence="2">Multi-pass membrane protein</topology>
    </subcellularLocation>
</comment>
<dbReference type="GO" id="GO:0004169">
    <property type="term" value="F:dolichyl-phosphate-mannose-protein mannosyltransferase activity"/>
    <property type="evidence" value="ECO:0007669"/>
    <property type="project" value="UniProtKB-EC"/>
</dbReference>
<evidence type="ECO:0000256" key="12">
    <source>
        <dbReference type="ARBA" id="ARBA00022989"/>
    </source>
</evidence>
<dbReference type="PROSITE" id="PS50005">
    <property type="entry name" value="TPR"/>
    <property type="match status" value="4"/>
</dbReference>
<comment type="similarity">
    <text evidence="5">Belongs to the TMTC family.</text>
</comment>
<keyword evidence="10 16" id="KW-0802">TPR repeat</keyword>
<dbReference type="PANTHER" id="PTHR44227:SF3">
    <property type="entry name" value="PROTEIN O-MANNOSYL-TRANSFERASE TMTC4"/>
    <property type="match status" value="1"/>
</dbReference>
<comment type="caution">
    <text evidence="19">The sequence shown here is derived from an EMBL/GenBank/DDBJ whole genome shotgun (WGS) entry which is preliminary data.</text>
</comment>
<evidence type="ECO:0000256" key="11">
    <source>
        <dbReference type="ARBA" id="ARBA00022824"/>
    </source>
</evidence>
<dbReference type="PROSITE" id="PS50293">
    <property type="entry name" value="TPR_REGION"/>
    <property type="match status" value="2"/>
</dbReference>
<keyword evidence="8 17" id="KW-0812">Transmembrane</keyword>
<feature type="transmembrane region" description="Helical" evidence="17">
    <location>
        <begin position="258"/>
        <end position="275"/>
    </location>
</feature>
<evidence type="ECO:0000256" key="15">
    <source>
        <dbReference type="ARBA" id="ARBA00045102"/>
    </source>
</evidence>
<evidence type="ECO:0000256" key="6">
    <source>
        <dbReference type="ARBA" id="ARBA00012839"/>
    </source>
</evidence>
<dbReference type="Proteomes" id="UP000076858">
    <property type="component" value="Unassembled WGS sequence"/>
</dbReference>
<evidence type="ECO:0000256" key="13">
    <source>
        <dbReference type="ARBA" id="ARBA00023136"/>
    </source>
</evidence>
<proteinExistence type="inferred from homology"/>
<comment type="function">
    <text evidence="1">Transfers mannosyl residues to the hydroxyl group of serine or threonine residues.</text>
</comment>
<evidence type="ECO:0000256" key="4">
    <source>
        <dbReference type="ARBA" id="ARBA00004922"/>
    </source>
</evidence>
<protein>
    <recommendedName>
        <fullName evidence="6">dolichyl-phosphate-mannose--protein mannosyltransferase</fullName>
        <ecNumber evidence="6">2.4.1.109</ecNumber>
    </recommendedName>
</protein>
<dbReference type="OrthoDB" id="19588at2759"/>
<accession>A0A164Y413</accession>
<dbReference type="GO" id="GO:0016020">
    <property type="term" value="C:membrane"/>
    <property type="evidence" value="ECO:0007669"/>
    <property type="project" value="UniProtKB-SubCell"/>
</dbReference>
<evidence type="ECO:0000256" key="5">
    <source>
        <dbReference type="ARBA" id="ARBA00007882"/>
    </source>
</evidence>
<keyword evidence="11" id="KW-0256">Endoplasmic reticulum</keyword>
<dbReference type="InterPro" id="IPR013618">
    <property type="entry name" value="TMTC_DUF1736"/>
</dbReference>
<feature type="transmembrane region" description="Helical" evidence="17">
    <location>
        <begin position="373"/>
        <end position="393"/>
    </location>
</feature>
<sequence length="730" mass="82126">MDMMKPSTKEDIQNGVVATSYGNIPSTTQKCAQGICIEVSLKLGCIVIFILASLCYINSINGSFVFDDTEAIVNNEDAKGKTPLNEIFFNDFWGTSLNHRSSHKSYRPLTILSFRLNSMFGGLNPTHFHLTNVLLHSICCTLSLIIFATLLKESRPRLSFVSAVIFSVHPVHTEAVSGIVGRADLLCGIFYFLSIYLYAKHLDAGSLTSFAGSMASCTVAMFCKEQGITVLGVIAVYDVIRSVSGTLNLGTIIKRRDILQRFCLIAVVGMALLYIRLSVMGSTGPPAFQRVDNPASFADSMMTRALSYNYIYSIHALLLVWPQWLCFDWSMGCIPLVKHVMDLRNLGSLFFWIVTFSAAFRALFSPSQRQRKFLTLGLALMAVPFLPATNIFFRVGFVVAERVLFIPVAGYCLVLVYGAEKLCAFFPSCRYSKLLILRCCLLSVVLTFGLKSFRRSLDWQDEGQLFLSGLKICPLNAKVHYNIGKNAADRGLRDVAIDRYEKALELNPDYDQAMNNLANLLKDLGRFQAAESWLLKAISVRPDFAAAWMNLGIVQALLRKHKEARMSYLTALSHRRKYPDCYYNLGNLYLELERYREAEEAFRNATLLQPTHVLAWTNLIVMLDNTGQSQRSQSTALEALTILPNEANLHFSLAGILGKQGQFKESERHFLSAIQLNPHSPIYHTNLGVLYHRWKKFQKAEQSYQRALSLDPQWKSAIENLKLLEKAKQK</sequence>
<dbReference type="Pfam" id="PF14559">
    <property type="entry name" value="TPR_19"/>
    <property type="match status" value="1"/>
</dbReference>
<dbReference type="InterPro" id="IPR011990">
    <property type="entry name" value="TPR-like_helical_dom_sf"/>
</dbReference>
<evidence type="ECO:0000256" key="9">
    <source>
        <dbReference type="ARBA" id="ARBA00022737"/>
    </source>
</evidence>
<reference evidence="19 20" key="1">
    <citation type="submission" date="2016-03" db="EMBL/GenBank/DDBJ databases">
        <title>EvidentialGene: Evidence-directed Construction of Genes on Genomes.</title>
        <authorList>
            <person name="Gilbert D.G."/>
            <person name="Choi J.-H."/>
            <person name="Mockaitis K."/>
            <person name="Colbourne J."/>
            <person name="Pfrender M."/>
        </authorList>
    </citation>
    <scope>NUCLEOTIDE SEQUENCE [LARGE SCALE GENOMIC DNA]</scope>
    <source>
        <strain evidence="19 20">Xinb3</strain>
        <tissue evidence="19">Complete organism</tissue>
    </source>
</reference>
<comment type="catalytic activity">
    <reaction evidence="15">
        <text>a di-trans,poly-cis-dolichyl beta-D-mannosyl phosphate + L-seryl-[protein] = 3-O-(alpha-D-mannosyl)-L-seryl-[protein] + a di-trans,poly-cis-dolichyl phosphate + H(+)</text>
        <dbReference type="Rhea" id="RHEA:17377"/>
        <dbReference type="Rhea" id="RHEA-COMP:9863"/>
        <dbReference type="Rhea" id="RHEA-COMP:13546"/>
        <dbReference type="Rhea" id="RHEA-COMP:19498"/>
        <dbReference type="Rhea" id="RHEA-COMP:19501"/>
        <dbReference type="ChEBI" id="CHEBI:15378"/>
        <dbReference type="ChEBI" id="CHEBI:29999"/>
        <dbReference type="ChEBI" id="CHEBI:57683"/>
        <dbReference type="ChEBI" id="CHEBI:58211"/>
        <dbReference type="ChEBI" id="CHEBI:137321"/>
        <dbReference type="EC" id="2.4.1.109"/>
    </reaction>
</comment>
<keyword evidence="9" id="KW-0677">Repeat</keyword>
<evidence type="ECO:0000256" key="1">
    <source>
        <dbReference type="ARBA" id="ARBA00003582"/>
    </source>
</evidence>
<feature type="transmembrane region" description="Helical" evidence="17">
    <location>
        <begin position="399"/>
        <end position="419"/>
    </location>
</feature>
<feature type="transmembrane region" description="Helical" evidence="17">
    <location>
        <begin position="133"/>
        <end position="151"/>
    </location>
</feature>
<feature type="repeat" description="TPR" evidence="16">
    <location>
        <begin position="477"/>
        <end position="510"/>
    </location>
</feature>
<evidence type="ECO:0000256" key="2">
    <source>
        <dbReference type="ARBA" id="ARBA00004141"/>
    </source>
</evidence>
<feature type="repeat" description="TPR" evidence="16">
    <location>
        <begin position="579"/>
        <end position="612"/>
    </location>
</feature>
<feature type="transmembrane region" description="Helical" evidence="17">
    <location>
        <begin position="39"/>
        <end position="59"/>
    </location>
</feature>
<dbReference type="EMBL" id="LRGB01000944">
    <property type="protein sequence ID" value="KZS14859.1"/>
    <property type="molecule type" value="Genomic_DNA"/>
</dbReference>
<keyword evidence="13 17" id="KW-0472">Membrane</keyword>
<feature type="domain" description="DUF1736" evidence="18">
    <location>
        <begin position="285"/>
        <end position="355"/>
    </location>
</feature>
<evidence type="ECO:0000256" key="16">
    <source>
        <dbReference type="PROSITE-ProRule" id="PRU00339"/>
    </source>
</evidence>
<keyword evidence="12 17" id="KW-1133">Transmembrane helix</keyword>
<dbReference type="AlphaFoldDB" id="A0A164Y413"/>
<feature type="transmembrane region" description="Helical" evidence="17">
    <location>
        <begin position="306"/>
        <end position="325"/>
    </location>
</feature>
<dbReference type="Pfam" id="PF00515">
    <property type="entry name" value="TPR_1"/>
    <property type="match status" value="2"/>
</dbReference>
<dbReference type="STRING" id="35525.A0A164Y413"/>
<evidence type="ECO:0000256" key="17">
    <source>
        <dbReference type="SAM" id="Phobius"/>
    </source>
</evidence>
<dbReference type="PANTHER" id="PTHR44227">
    <property type="match status" value="1"/>
</dbReference>
<feature type="repeat" description="TPR" evidence="16">
    <location>
        <begin position="681"/>
        <end position="714"/>
    </location>
</feature>
<dbReference type="GO" id="GO:0030968">
    <property type="term" value="P:endoplasmic reticulum unfolded protein response"/>
    <property type="evidence" value="ECO:0007669"/>
    <property type="project" value="TreeGrafter"/>
</dbReference>
<comment type="catalytic activity">
    <reaction evidence="14">
        <text>a di-trans,poly-cis-dolichyl beta-D-mannosyl phosphate + L-threonyl-[protein] = 3-O-(alpha-D-mannosyl)-L-threonyl-[protein] + a di-trans,poly-cis-dolichyl phosphate + H(+)</text>
        <dbReference type="Rhea" id="RHEA:53396"/>
        <dbReference type="Rhea" id="RHEA-COMP:11060"/>
        <dbReference type="Rhea" id="RHEA-COMP:13547"/>
        <dbReference type="Rhea" id="RHEA-COMP:19498"/>
        <dbReference type="Rhea" id="RHEA-COMP:19501"/>
        <dbReference type="ChEBI" id="CHEBI:15378"/>
        <dbReference type="ChEBI" id="CHEBI:30013"/>
        <dbReference type="ChEBI" id="CHEBI:57683"/>
        <dbReference type="ChEBI" id="CHEBI:58211"/>
        <dbReference type="ChEBI" id="CHEBI:137323"/>
        <dbReference type="EC" id="2.4.1.109"/>
    </reaction>
</comment>
<evidence type="ECO:0000256" key="10">
    <source>
        <dbReference type="ARBA" id="ARBA00022803"/>
    </source>
</evidence>
<keyword evidence="7" id="KW-0808">Transferase</keyword>
<dbReference type="Pfam" id="PF08409">
    <property type="entry name" value="TMTC_DUF1736"/>
    <property type="match status" value="1"/>
</dbReference>
<dbReference type="GO" id="GO:0005783">
    <property type="term" value="C:endoplasmic reticulum"/>
    <property type="evidence" value="ECO:0007669"/>
    <property type="project" value="UniProtKB-SubCell"/>
</dbReference>
<organism evidence="19 20">
    <name type="scientific">Daphnia magna</name>
    <dbReference type="NCBI Taxonomy" id="35525"/>
    <lineage>
        <taxon>Eukaryota</taxon>
        <taxon>Metazoa</taxon>
        <taxon>Ecdysozoa</taxon>
        <taxon>Arthropoda</taxon>
        <taxon>Crustacea</taxon>
        <taxon>Branchiopoda</taxon>
        <taxon>Diplostraca</taxon>
        <taxon>Cladocera</taxon>
        <taxon>Anomopoda</taxon>
        <taxon>Daphniidae</taxon>
        <taxon>Daphnia</taxon>
    </lineage>
</organism>
<dbReference type="SUPFAM" id="SSF81901">
    <property type="entry name" value="HCP-like"/>
    <property type="match status" value="1"/>
</dbReference>
<evidence type="ECO:0000313" key="20">
    <source>
        <dbReference type="Proteomes" id="UP000076858"/>
    </source>
</evidence>
<keyword evidence="20" id="KW-1185">Reference proteome</keyword>
<evidence type="ECO:0000256" key="3">
    <source>
        <dbReference type="ARBA" id="ARBA00004240"/>
    </source>
</evidence>
<gene>
    <name evidence="19" type="ORF">APZ42_020231</name>
</gene>
<evidence type="ECO:0000256" key="7">
    <source>
        <dbReference type="ARBA" id="ARBA00022679"/>
    </source>
</evidence>
<dbReference type="UniPathway" id="UPA00378"/>
<feature type="transmembrane region" description="Helical" evidence="17">
    <location>
        <begin position="345"/>
        <end position="364"/>
    </location>
</feature>
<name>A0A164Y413_9CRUS</name>
<evidence type="ECO:0000259" key="18">
    <source>
        <dbReference type="Pfam" id="PF08409"/>
    </source>
</evidence>
<comment type="pathway">
    <text evidence="4">Protein modification; protein glycosylation.</text>
</comment>
<dbReference type="InterPro" id="IPR019734">
    <property type="entry name" value="TPR_rpt"/>
</dbReference>
<evidence type="ECO:0000256" key="14">
    <source>
        <dbReference type="ARBA" id="ARBA00045085"/>
    </source>
</evidence>